<dbReference type="STRING" id="1133592.ASNER_264"/>
<keyword evidence="1 4" id="KW-0489">Methyltransferase</keyword>
<dbReference type="CDD" id="cd18103">
    <property type="entry name" value="SpoU-like_RlmB"/>
    <property type="match status" value="1"/>
</dbReference>
<dbReference type="GO" id="GO:0008173">
    <property type="term" value="F:RNA methyltransferase activity"/>
    <property type="evidence" value="ECO:0007669"/>
    <property type="project" value="InterPro"/>
</dbReference>
<dbReference type="Pfam" id="PF08032">
    <property type="entry name" value="SpoU_sub_bind"/>
    <property type="match status" value="1"/>
</dbReference>
<gene>
    <name evidence="4" type="ORF">ASNER_264</name>
</gene>
<evidence type="ECO:0000256" key="2">
    <source>
        <dbReference type="ARBA" id="ARBA00022679"/>
    </source>
</evidence>
<keyword evidence="5" id="KW-1185">Reference proteome</keyword>
<dbReference type="InterPro" id="IPR013123">
    <property type="entry name" value="SpoU_subst-bd"/>
</dbReference>
<dbReference type="PANTHER" id="PTHR46429:SF1">
    <property type="entry name" value="23S RRNA (GUANOSINE-2'-O-)-METHYLTRANSFERASE RLMB"/>
    <property type="match status" value="1"/>
</dbReference>
<dbReference type="GO" id="GO:0003723">
    <property type="term" value="F:RNA binding"/>
    <property type="evidence" value="ECO:0007669"/>
    <property type="project" value="InterPro"/>
</dbReference>
<evidence type="ECO:0000256" key="1">
    <source>
        <dbReference type="ARBA" id="ARBA00022603"/>
    </source>
</evidence>
<dbReference type="NCBIfam" id="TIGR00186">
    <property type="entry name" value="rRNA_methyl_3"/>
    <property type="match status" value="1"/>
</dbReference>
<dbReference type="InterPro" id="IPR029064">
    <property type="entry name" value="Ribosomal_eL30-like_sf"/>
</dbReference>
<dbReference type="SMART" id="SM00967">
    <property type="entry name" value="SpoU_sub_bind"/>
    <property type="match status" value="1"/>
</dbReference>
<dbReference type="SUPFAM" id="SSF55315">
    <property type="entry name" value="L30e-like"/>
    <property type="match status" value="1"/>
</dbReference>
<accession>L7VK24</accession>
<dbReference type="Proteomes" id="UP000011174">
    <property type="component" value="Chromosome"/>
</dbReference>
<dbReference type="KEGG" id="udi:ASNER_264"/>
<dbReference type="PATRIC" id="fig|1133592.3.peg.246"/>
<dbReference type="InterPro" id="IPR001537">
    <property type="entry name" value="SpoU_MeTrfase"/>
</dbReference>
<dbReference type="Gene3D" id="3.30.1330.30">
    <property type="match status" value="1"/>
</dbReference>
<dbReference type="OrthoDB" id="9794400at2"/>
<dbReference type="Pfam" id="PF00588">
    <property type="entry name" value="SpoU_methylase"/>
    <property type="match status" value="1"/>
</dbReference>
<dbReference type="Gene3D" id="3.40.1280.10">
    <property type="match status" value="1"/>
</dbReference>
<proteinExistence type="predicted"/>
<dbReference type="GO" id="GO:0005829">
    <property type="term" value="C:cytosol"/>
    <property type="evidence" value="ECO:0007669"/>
    <property type="project" value="TreeGrafter"/>
</dbReference>
<evidence type="ECO:0000259" key="3">
    <source>
        <dbReference type="SMART" id="SM00967"/>
    </source>
</evidence>
<feature type="domain" description="RNA 2-O ribose methyltransferase substrate binding" evidence="3">
    <location>
        <begin position="6"/>
        <end position="80"/>
    </location>
</feature>
<dbReference type="SUPFAM" id="SSF75217">
    <property type="entry name" value="alpha/beta knot"/>
    <property type="match status" value="1"/>
</dbReference>
<keyword evidence="2 4" id="KW-0808">Transferase</keyword>
<protein>
    <submittedName>
        <fullName evidence="4">Putative tRNA:rRNA methyltransferase</fullName>
    </submittedName>
</protein>
<evidence type="ECO:0000313" key="4">
    <source>
        <dbReference type="EMBL" id="AGC67014.1"/>
    </source>
</evidence>
<dbReference type="InterPro" id="IPR029028">
    <property type="entry name" value="Alpha/beta_knot_MTases"/>
</dbReference>
<dbReference type="GO" id="GO:0006396">
    <property type="term" value="P:RNA processing"/>
    <property type="evidence" value="ECO:0007669"/>
    <property type="project" value="InterPro"/>
</dbReference>
<dbReference type="InterPro" id="IPR029026">
    <property type="entry name" value="tRNA_m1G_MTases_N"/>
</dbReference>
<dbReference type="HOGENOM" id="CLU_021322_0_1_10"/>
<organism evidence="4 5">
    <name type="scientific">Candidatus Uzinura diaspidicola str. ASNER</name>
    <dbReference type="NCBI Taxonomy" id="1133592"/>
    <lineage>
        <taxon>Bacteria</taxon>
        <taxon>Pseudomonadati</taxon>
        <taxon>Bacteroidota</taxon>
        <taxon>Flavobacteriia</taxon>
        <taxon>Flavobacteriales</taxon>
        <taxon>Candidatus Uzinura</taxon>
    </lineage>
</organism>
<name>L7VK24_9FLAO</name>
<dbReference type="GO" id="GO:0032259">
    <property type="term" value="P:methylation"/>
    <property type="evidence" value="ECO:0007669"/>
    <property type="project" value="UniProtKB-KW"/>
</dbReference>
<dbReference type="EMBL" id="CP003263">
    <property type="protein sequence ID" value="AGC67014.1"/>
    <property type="molecule type" value="Genomic_DNA"/>
</dbReference>
<dbReference type="InterPro" id="IPR004441">
    <property type="entry name" value="rRNA_MeTrfase_TrmH"/>
</dbReference>
<sequence length="248" mass="27985">MYPQNYIYGIHPVIEAIDSGKSIDKIYLQKGLHGVNYKRIQETIKKYKIPFKWVPREKLRCLTLKNHQGVFAFISPIEFHKIDDLIPILYERGKNPLLLVLDRITDVRNFGSIVRTAECGGVDAILIPQNGSTLINSDAIKASSGAILKLPICKEYNLYKSLLILKNYGIQLVAAEEKAFTTFYEVDFSLPIAILIGNEQSGLDSSYLSLTEKQVKLPMVGKISSMNVSVVCGVLIYEVIRRRYAKIT</sequence>
<evidence type="ECO:0000313" key="5">
    <source>
        <dbReference type="Proteomes" id="UP000011174"/>
    </source>
</evidence>
<dbReference type="PANTHER" id="PTHR46429">
    <property type="entry name" value="23S RRNA (GUANOSINE-2'-O-)-METHYLTRANSFERASE RLMB"/>
    <property type="match status" value="1"/>
</dbReference>
<dbReference type="AlphaFoldDB" id="L7VK24"/>
<reference evidence="4 5" key="1">
    <citation type="journal article" date="2013" name="Environ. Microbiol.">
        <title>The nutrient supplying capabilities of Uzinura, an endosymbiont of armoured scale insects.</title>
        <authorList>
            <person name="Sabree Z.L."/>
            <person name="Huang C.Y."/>
            <person name="Okusu A."/>
            <person name="Moran N.A."/>
            <person name="Normark B.B."/>
        </authorList>
    </citation>
    <scope>NUCLEOTIDE SEQUENCE [LARGE SCALE GENOMIC DNA]</scope>
    <source>
        <strain evidence="4 5">ASNER</strain>
    </source>
</reference>